<evidence type="ECO:0000313" key="2">
    <source>
        <dbReference type="EMBL" id="MXP00821.1"/>
    </source>
</evidence>
<dbReference type="Proteomes" id="UP000469430">
    <property type="component" value="Unassembled WGS sequence"/>
</dbReference>
<sequence length="186" mass="19775">MTDPRKLGMFLGAVLLAVTPHVASAQQRCVTEAEVSAMTIYAVPSMVKSLQSRCAGRLSSTGFLATRGQQFAGRYAALQTTVWPRAKSGLLKIIASRTQSEAAIRNQNTRGLDMIGNLPDEAVRPFVDALIVQELTPQIDLANCSKIERAMQAVAPIDPEVSAGLVGLVVGLAQPKDISICPESGQ</sequence>
<evidence type="ECO:0000313" key="3">
    <source>
        <dbReference type="Proteomes" id="UP000469430"/>
    </source>
</evidence>
<keyword evidence="3" id="KW-1185">Reference proteome</keyword>
<organism evidence="2 3">
    <name type="scientific">Croceibacterium xixiisoli</name>
    <dbReference type="NCBI Taxonomy" id="1476466"/>
    <lineage>
        <taxon>Bacteria</taxon>
        <taxon>Pseudomonadati</taxon>
        <taxon>Pseudomonadota</taxon>
        <taxon>Alphaproteobacteria</taxon>
        <taxon>Sphingomonadales</taxon>
        <taxon>Erythrobacteraceae</taxon>
        <taxon>Croceibacterium</taxon>
    </lineage>
</organism>
<dbReference type="AlphaFoldDB" id="A0A6I4TZR1"/>
<protein>
    <recommendedName>
        <fullName evidence="4">Secreted protein</fullName>
    </recommendedName>
</protein>
<dbReference type="EMBL" id="WTYJ01000005">
    <property type="protein sequence ID" value="MXP00821.1"/>
    <property type="molecule type" value="Genomic_DNA"/>
</dbReference>
<dbReference type="OrthoDB" id="7594050at2"/>
<feature type="chain" id="PRO_5026034378" description="Secreted protein" evidence="1">
    <location>
        <begin position="26"/>
        <end position="186"/>
    </location>
</feature>
<gene>
    <name evidence="2" type="ORF">GRI97_17665</name>
</gene>
<accession>A0A6I4TZR1</accession>
<feature type="signal peptide" evidence="1">
    <location>
        <begin position="1"/>
        <end position="25"/>
    </location>
</feature>
<reference evidence="2 3" key="1">
    <citation type="submission" date="2019-12" db="EMBL/GenBank/DDBJ databases">
        <title>Genomic-based taxomic classification of the family Erythrobacteraceae.</title>
        <authorList>
            <person name="Xu L."/>
        </authorList>
    </citation>
    <scope>NUCLEOTIDE SEQUENCE [LARGE SCALE GENOMIC DNA]</scope>
    <source>
        <strain evidence="2 3">S36</strain>
    </source>
</reference>
<keyword evidence="1" id="KW-0732">Signal</keyword>
<proteinExistence type="predicted"/>
<evidence type="ECO:0000256" key="1">
    <source>
        <dbReference type="SAM" id="SignalP"/>
    </source>
</evidence>
<dbReference type="RefSeq" id="WP_161392560.1">
    <property type="nucleotide sequence ID" value="NZ_JBHSCP010000001.1"/>
</dbReference>
<name>A0A6I4TZR1_9SPHN</name>
<comment type="caution">
    <text evidence="2">The sequence shown here is derived from an EMBL/GenBank/DDBJ whole genome shotgun (WGS) entry which is preliminary data.</text>
</comment>
<evidence type="ECO:0008006" key="4">
    <source>
        <dbReference type="Google" id="ProtNLM"/>
    </source>
</evidence>